<accession>A0A165CX21</accession>
<dbReference type="AlphaFoldDB" id="A0A165CX21"/>
<dbReference type="Proteomes" id="UP000076871">
    <property type="component" value="Unassembled WGS sequence"/>
</dbReference>
<organism evidence="1 2">
    <name type="scientific">Laetiporus sulphureus 93-53</name>
    <dbReference type="NCBI Taxonomy" id="1314785"/>
    <lineage>
        <taxon>Eukaryota</taxon>
        <taxon>Fungi</taxon>
        <taxon>Dikarya</taxon>
        <taxon>Basidiomycota</taxon>
        <taxon>Agaricomycotina</taxon>
        <taxon>Agaricomycetes</taxon>
        <taxon>Polyporales</taxon>
        <taxon>Laetiporus</taxon>
    </lineage>
</organism>
<keyword evidence="2" id="KW-1185">Reference proteome</keyword>
<dbReference type="RefSeq" id="XP_040761368.1">
    <property type="nucleotide sequence ID" value="XM_040909540.1"/>
</dbReference>
<protein>
    <submittedName>
        <fullName evidence="1">Uncharacterized protein</fullName>
    </submittedName>
</protein>
<name>A0A165CX21_9APHY</name>
<evidence type="ECO:0000313" key="2">
    <source>
        <dbReference type="Proteomes" id="UP000076871"/>
    </source>
</evidence>
<dbReference type="InParanoid" id="A0A165CX21"/>
<evidence type="ECO:0000313" key="1">
    <source>
        <dbReference type="EMBL" id="KZT03628.1"/>
    </source>
</evidence>
<reference evidence="1 2" key="1">
    <citation type="journal article" date="2016" name="Mol. Biol. Evol.">
        <title>Comparative Genomics of Early-Diverging Mushroom-Forming Fungi Provides Insights into the Origins of Lignocellulose Decay Capabilities.</title>
        <authorList>
            <person name="Nagy L.G."/>
            <person name="Riley R."/>
            <person name="Tritt A."/>
            <person name="Adam C."/>
            <person name="Daum C."/>
            <person name="Floudas D."/>
            <person name="Sun H."/>
            <person name="Yadav J.S."/>
            <person name="Pangilinan J."/>
            <person name="Larsson K.H."/>
            <person name="Matsuura K."/>
            <person name="Barry K."/>
            <person name="Labutti K."/>
            <person name="Kuo R."/>
            <person name="Ohm R.A."/>
            <person name="Bhattacharya S.S."/>
            <person name="Shirouzu T."/>
            <person name="Yoshinaga Y."/>
            <person name="Martin F.M."/>
            <person name="Grigoriev I.V."/>
            <person name="Hibbett D.S."/>
        </authorList>
    </citation>
    <scope>NUCLEOTIDE SEQUENCE [LARGE SCALE GENOMIC DNA]</scope>
    <source>
        <strain evidence="1 2">93-53</strain>
    </source>
</reference>
<gene>
    <name evidence="1" type="ORF">LAESUDRAFT_728906</name>
</gene>
<dbReference type="GeneID" id="63826569"/>
<proteinExistence type="predicted"/>
<dbReference type="EMBL" id="KV427642">
    <property type="protein sequence ID" value="KZT03628.1"/>
    <property type="molecule type" value="Genomic_DNA"/>
</dbReference>
<sequence>MPCSAVQGHGQQEGDERRRACQGRATRACNRFWPSLAAHFVDCCIRTANLSPGSPYTPGIHASREIDGILGANRAIERRLK</sequence>